<organism evidence="1">
    <name type="scientific">Arundo donax</name>
    <name type="common">Giant reed</name>
    <name type="synonym">Donax arundinaceus</name>
    <dbReference type="NCBI Taxonomy" id="35708"/>
    <lineage>
        <taxon>Eukaryota</taxon>
        <taxon>Viridiplantae</taxon>
        <taxon>Streptophyta</taxon>
        <taxon>Embryophyta</taxon>
        <taxon>Tracheophyta</taxon>
        <taxon>Spermatophyta</taxon>
        <taxon>Magnoliopsida</taxon>
        <taxon>Liliopsida</taxon>
        <taxon>Poales</taxon>
        <taxon>Poaceae</taxon>
        <taxon>PACMAD clade</taxon>
        <taxon>Arundinoideae</taxon>
        <taxon>Arundineae</taxon>
        <taxon>Arundo</taxon>
    </lineage>
</organism>
<reference evidence="1" key="1">
    <citation type="submission" date="2014-09" db="EMBL/GenBank/DDBJ databases">
        <authorList>
            <person name="Magalhaes I.L.F."/>
            <person name="Oliveira U."/>
            <person name="Santos F.R."/>
            <person name="Vidigal T.H.D.A."/>
            <person name="Brescovit A.D."/>
            <person name="Santos A.J."/>
        </authorList>
    </citation>
    <scope>NUCLEOTIDE SEQUENCE</scope>
    <source>
        <tissue evidence="1">Shoot tissue taken approximately 20 cm above the soil surface</tissue>
    </source>
</reference>
<evidence type="ECO:0000313" key="1">
    <source>
        <dbReference type="EMBL" id="JAD32416.1"/>
    </source>
</evidence>
<dbReference type="EMBL" id="GBRH01265479">
    <property type="protein sequence ID" value="JAD32416.1"/>
    <property type="molecule type" value="Transcribed_RNA"/>
</dbReference>
<dbReference type="AlphaFoldDB" id="A0A0A8Z0T4"/>
<reference evidence="1" key="2">
    <citation type="journal article" date="2015" name="Data Brief">
        <title>Shoot transcriptome of the giant reed, Arundo donax.</title>
        <authorList>
            <person name="Barrero R.A."/>
            <person name="Guerrero F.D."/>
            <person name="Moolhuijzen P."/>
            <person name="Goolsby J.A."/>
            <person name="Tidwell J."/>
            <person name="Bellgard S.E."/>
            <person name="Bellgard M.I."/>
        </authorList>
    </citation>
    <scope>NUCLEOTIDE SEQUENCE</scope>
    <source>
        <tissue evidence="1">Shoot tissue taken approximately 20 cm above the soil surface</tissue>
    </source>
</reference>
<accession>A0A0A8Z0T4</accession>
<sequence length="31" mass="3734">MQLSCRRQWQELLIVNTNVSTKSPMFYFLSI</sequence>
<protein>
    <submittedName>
        <fullName evidence="1">Uncharacterized protein</fullName>
    </submittedName>
</protein>
<name>A0A0A8Z0T4_ARUDO</name>
<proteinExistence type="predicted"/>